<evidence type="ECO:0000313" key="2">
    <source>
        <dbReference type="EMBL" id="KRL67068.1"/>
    </source>
</evidence>
<keyword evidence="1" id="KW-0472">Membrane</keyword>
<reference evidence="2 3" key="1">
    <citation type="journal article" date="2015" name="Genome Announc.">
        <title>Expanding the biotechnology potential of lactobacilli through comparative genomics of 213 strains and associated genera.</title>
        <authorList>
            <person name="Sun Z."/>
            <person name="Harris H.M."/>
            <person name="McCann A."/>
            <person name="Guo C."/>
            <person name="Argimon S."/>
            <person name="Zhang W."/>
            <person name="Yang X."/>
            <person name="Jeffery I.B."/>
            <person name="Cooney J.C."/>
            <person name="Kagawa T.F."/>
            <person name="Liu W."/>
            <person name="Song Y."/>
            <person name="Salvetti E."/>
            <person name="Wrobel A."/>
            <person name="Rasinkangas P."/>
            <person name="Parkhill J."/>
            <person name="Rea M.C."/>
            <person name="O'Sullivan O."/>
            <person name="Ritari J."/>
            <person name="Douillard F.P."/>
            <person name="Paul Ross R."/>
            <person name="Yang R."/>
            <person name="Briner A.E."/>
            <person name="Felis G.E."/>
            <person name="de Vos W.M."/>
            <person name="Barrangou R."/>
            <person name="Klaenhammer T.R."/>
            <person name="Caufield P.W."/>
            <person name="Cui Y."/>
            <person name="Zhang H."/>
            <person name="O'Toole P.W."/>
        </authorList>
    </citation>
    <scope>NUCLEOTIDE SEQUENCE [LARGE SCALE GENOMIC DNA]</scope>
    <source>
        <strain evidence="2 3">DSM 14857</strain>
    </source>
</reference>
<name>A0A0R1SDG3_9LACO</name>
<feature type="transmembrane region" description="Helical" evidence="1">
    <location>
        <begin position="73"/>
        <end position="98"/>
    </location>
</feature>
<dbReference type="Proteomes" id="UP000051647">
    <property type="component" value="Unassembled WGS sequence"/>
</dbReference>
<keyword evidence="1" id="KW-0812">Transmembrane</keyword>
<evidence type="ECO:0000256" key="1">
    <source>
        <dbReference type="SAM" id="Phobius"/>
    </source>
</evidence>
<dbReference type="AlphaFoldDB" id="A0A0R1SDG3"/>
<feature type="transmembrane region" description="Helical" evidence="1">
    <location>
        <begin position="186"/>
        <end position="204"/>
    </location>
</feature>
<gene>
    <name evidence="2" type="ORF">FC27_GL002189</name>
</gene>
<dbReference type="EMBL" id="AZFA01000008">
    <property type="protein sequence ID" value="KRL67068.1"/>
    <property type="molecule type" value="Genomic_DNA"/>
</dbReference>
<feature type="transmembrane region" description="Helical" evidence="1">
    <location>
        <begin position="5"/>
        <end position="25"/>
    </location>
</feature>
<dbReference type="STRING" id="1423815.FC27_GL002189"/>
<proteinExistence type="predicted"/>
<evidence type="ECO:0000313" key="3">
    <source>
        <dbReference type="Proteomes" id="UP000051647"/>
    </source>
</evidence>
<dbReference type="eggNOG" id="ENOG5030AN3">
    <property type="taxonomic scope" value="Bacteria"/>
</dbReference>
<keyword evidence="3" id="KW-1185">Reference proteome</keyword>
<sequence>MIDDLIYPITLGLMIILQLTIHLLISNETAIKFSSVILLNFFIAIILAMYFLKRDSSENRYLKQRVNSYPLYVSTQILFMVLINAVTAIISGIFTFLFSDTPAANGTMFLTLMTTAWIGSAIIFVCRSMMTNHKYIATICFLLIVLFSLADSNNDILSYINWILPPVSNLITTFQERTEMVALLPLVLRQFVYSILLFAIGGLFNKKNYAN</sequence>
<feature type="transmembrane region" description="Helical" evidence="1">
    <location>
        <begin position="31"/>
        <end position="52"/>
    </location>
</feature>
<protein>
    <submittedName>
        <fullName evidence="2">Uncharacterized protein</fullName>
    </submittedName>
</protein>
<dbReference type="PATRIC" id="fig|1423815.3.peg.2245"/>
<accession>A0A0R1SDG3</accession>
<feature type="transmembrane region" description="Helical" evidence="1">
    <location>
        <begin position="133"/>
        <end position="150"/>
    </location>
</feature>
<organism evidence="2 3">
    <name type="scientific">Companilactobacillus versmoldensis DSM 14857 = KCTC 3814</name>
    <dbReference type="NCBI Taxonomy" id="1423815"/>
    <lineage>
        <taxon>Bacteria</taxon>
        <taxon>Bacillati</taxon>
        <taxon>Bacillota</taxon>
        <taxon>Bacilli</taxon>
        <taxon>Lactobacillales</taxon>
        <taxon>Lactobacillaceae</taxon>
        <taxon>Companilactobacillus</taxon>
    </lineage>
</organism>
<comment type="caution">
    <text evidence="2">The sequence shown here is derived from an EMBL/GenBank/DDBJ whole genome shotgun (WGS) entry which is preliminary data.</text>
</comment>
<keyword evidence="1" id="KW-1133">Transmembrane helix</keyword>
<feature type="transmembrane region" description="Helical" evidence="1">
    <location>
        <begin position="104"/>
        <end position="126"/>
    </location>
</feature>